<dbReference type="EMBL" id="CP138333">
    <property type="protein sequence ID" value="WZX29541.1"/>
    <property type="molecule type" value="Genomic_DNA"/>
</dbReference>
<evidence type="ECO:0000256" key="2">
    <source>
        <dbReference type="ARBA" id="ARBA00022898"/>
    </source>
</evidence>
<dbReference type="RefSeq" id="WP_342388098.1">
    <property type="nucleotide sequence ID" value="NZ_CP138333.2"/>
</dbReference>
<dbReference type="InterPro" id="IPR015424">
    <property type="entry name" value="PyrdxlP-dep_Trfase"/>
</dbReference>
<dbReference type="InterPro" id="IPR000310">
    <property type="entry name" value="Orn/Lys/Arg_deCO2ase_major_dom"/>
</dbReference>
<dbReference type="Proteomes" id="UP001455384">
    <property type="component" value="Chromosome"/>
</dbReference>
<dbReference type="SUPFAM" id="SSF55904">
    <property type="entry name" value="Ornithine decarboxylase C-terminal domain"/>
    <property type="match status" value="1"/>
</dbReference>
<accession>A0ABZ3CJF3</accession>
<dbReference type="Gene3D" id="3.90.105.10">
    <property type="entry name" value="Molybdopterin biosynthesis moea protein, domain 2"/>
    <property type="match status" value="1"/>
</dbReference>
<dbReference type="InterPro" id="IPR036633">
    <property type="entry name" value="Prn/Lys/Arg_de-COase_C_sf"/>
</dbReference>
<dbReference type="InterPro" id="IPR015421">
    <property type="entry name" value="PyrdxlP-dep_Trfase_major"/>
</dbReference>
<name>A0ABZ3CJF3_9STAP</name>
<evidence type="ECO:0000313" key="4">
    <source>
        <dbReference type="EMBL" id="WZX29541.1"/>
    </source>
</evidence>
<organism evidence="4 5">
    <name type="scientific">Salinicoccus bachuensis</name>
    <dbReference type="NCBI Taxonomy" id="3136731"/>
    <lineage>
        <taxon>Bacteria</taxon>
        <taxon>Bacillati</taxon>
        <taxon>Bacillota</taxon>
        <taxon>Bacilli</taxon>
        <taxon>Bacillales</taxon>
        <taxon>Staphylococcaceae</taxon>
        <taxon>Salinicoccus</taxon>
    </lineage>
</organism>
<dbReference type="InterPro" id="IPR052357">
    <property type="entry name" value="Orn_Lys_Arg_decarboxylase-I"/>
</dbReference>
<dbReference type="PANTHER" id="PTHR43277:SF3">
    <property type="entry name" value="DECARBOXYLASE, PUTATIVE-RELATED"/>
    <property type="match status" value="1"/>
</dbReference>
<feature type="domain" description="Orn/Lys/Arg decarboxylases family 1 pyridoxal-P attachment site" evidence="3">
    <location>
        <begin position="136"/>
        <end position="253"/>
    </location>
</feature>
<gene>
    <name evidence="4" type="ORF">RQP18_12970</name>
</gene>
<proteinExistence type="predicted"/>
<keyword evidence="5" id="KW-1185">Reference proteome</keyword>
<comment type="cofactor">
    <cofactor evidence="1">
        <name>pyridoxal 5'-phosphate</name>
        <dbReference type="ChEBI" id="CHEBI:597326"/>
    </cofactor>
</comment>
<sequence>MELYKKITEKIRHECISMHVPGHKNNTIGYLSDLDWRYDMTEIEGLDDLHDPADVLSRLNADIATKYEGYKAQLMVNGTTNGIISAIYALSQAHERFIVIRGAHKSVYHGLGLTGSSYREMALEEIYSNDINPGDVVIITYPTYTGECFDIENAIHHIHSLGGLVLTDEAHGAHLDIAEGFPSSSMKFDSDITIQSYHKMLPALTMASVIFVRDVKLYESIMKYINYFETSSPSYLVMLSIEQAHAFYRNYSADEFFRKRSLMIEILEREGLQVNEQDDPAKILLKHKDMTPFMLHDVFTAHYIYPEMVTDEGVLFCLPLFHAQDRYPFSLLIDRIGKVEFRARKLEPAEAEVDILEGRRCVKTIVPYPPGIPLVHENEVITQAHLKSIKHYLYNHVRIEGIKYNLQYYSNEDNQ</sequence>
<evidence type="ECO:0000313" key="5">
    <source>
        <dbReference type="Proteomes" id="UP001455384"/>
    </source>
</evidence>
<dbReference type="PANTHER" id="PTHR43277">
    <property type="entry name" value="ARGININE DECARBOXYLASE"/>
    <property type="match status" value="1"/>
</dbReference>
<reference evidence="5" key="1">
    <citation type="submission" date="2023-10" db="EMBL/GenBank/DDBJ databases">
        <title>Genome analysis and identification of Salinococcus sp. Bachu38 nov., a PGPR from the rhizosphere of Tamarix.</title>
        <authorList>
            <person name="Liang Z."/>
            <person name="Zhang X."/>
            <person name="Jia J."/>
            <person name="Chen X."/>
            <person name="Wang Y."/>
            <person name="Wang Q."/>
            <person name="Wang R."/>
        </authorList>
    </citation>
    <scope>NUCLEOTIDE SEQUENCE [LARGE SCALE GENOMIC DNA]</scope>
    <source>
        <strain evidence="5">Bachu38</strain>
    </source>
</reference>
<dbReference type="Gene3D" id="3.40.640.10">
    <property type="entry name" value="Type I PLP-dependent aspartate aminotransferase-like (Major domain)"/>
    <property type="match status" value="1"/>
</dbReference>
<evidence type="ECO:0000259" key="3">
    <source>
        <dbReference type="Pfam" id="PF01276"/>
    </source>
</evidence>
<protein>
    <recommendedName>
        <fullName evidence="3">Orn/Lys/Arg decarboxylases family 1 pyridoxal-P attachment site domain-containing protein</fullName>
    </recommendedName>
</protein>
<keyword evidence="2" id="KW-0663">Pyridoxal phosphate</keyword>
<feature type="domain" description="Orn/Lys/Arg decarboxylases family 1 pyridoxal-P attachment site" evidence="3">
    <location>
        <begin position="3"/>
        <end position="116"/>
    </location>
</feature>
<evidence type="ECO:0000256" key="1">
    <source>
        <dbReference type="ARBA" id="ARBA00001933"/>
    </source>
</evidence>
<dbReference type="Pfam" id="PF01276">
    <property type="entry name" value="OKR_DC_1"/>
    <property type="match status" value="2"/>
</dbReference>
<dbReference type="SUPFAM" id="SSF53383">
    <property type="entry name" value="PLP-dependent transferases"/>
    <property type="match status" value="1"/>
</dbReference>